<dbReference type="SMART" id="SM00490">
    <property type="entry name" value="HELICc"/>
    <property type="match status" value="1"/>
</dbReference>
<reference evidence="18 21" key="1">
    <citation type="journal article" date="2011" name="Nature">
        <title>The Medicago genome provides insight into the evolution of rhizobial symbioses.</title>
        <authorList>
            <person name="Young N.D."/>
            <person name="Debelle F."/>
            <person name="Oldroyd G.E."/>
            <person name="Geurts R."/>
            <person name="Cannon S.B."/>
            <person name="Udvardi M.K."/>
            <person name="Benedito V.A."/>
            <person name="Mayer K.F."/>
            <person name="Gouzy J."/>
            <person name="Schoof H."/>
            <person name="Van de Peer Y."/>
            <person name="Proost S."/>
            <person name="Cook D.R."/>
            <person name="Meyers B.C."/>
            <person name="Spannagl M."/>
            <person name="Cheung F."/>
            <person name="De Mita S."/>
            <person name="Krishnakumar V."/>
            <person name="Gundlach H."/>
            <person name="Zhou S."/>
            <person name="Mudge J."/>
            <person name="Bharti A.K."/>
            <person name="Murray J.D."/>
            <person name="Naoumkina M.A."/>
            <person name="Rosen B."/>
            <person name="Silverstein K.A."/>
            <person name="Tang H."/>
            <person name="Rombauts S."/>
            <person name="Zhao P.X."/>
            <person name="Zhou P."/>
            <person name="Barbe V."/>
            <person name="Bardou P."/>
            <person name="Bechner M."/>
            <person name="Bellec A."/>
            <person name="Berger A."/>
            <person name="Berges H."/>
            <person name="Bidwell S."/>
            <person name="Bisseling T."/>
            <person name="Choisne N."/>
            <person name="Couloux A."/>
            <person name="Denny R."/>
            <person name="Deshpande S."/>
            <person name="Dai X."/>
            <person name="Doyle J.J."/>
            <person name="Dudez A.M."/>
            <person name="Farmer A.D."/>
            <person name="Fouteau S."/>
            <person name="Franken C."/>
            <person name="Gibelin C."/>
            <person name="Gish J."/>
            <person name="Goldstein S."/>
            <person name="Gonzalez A.J."/>
            <person name="Green P.J."/>
            <person name="Hallab A."/>
            <person name="Hartog M."/>
            <person name="Hua A."/>
            <person name="Humphray S.J."/>
            <person name="Jeong D.H."/>
            <person name="Jing Y."/>
            <person name="Jocker A."/>
            <person name="Kenton S.M."/>
            <person name="Kim D.J."/>
            <person name="Klee K."/>
            <person name="Lai H."/>
            <person name="Lang C."/>
            <person name="Lin S."/>
            <person name="Macmil S.L."/>
            <person name="Magdelenat G."/>
            <person name="Matthews L."/>
            <person name="McCorrison J."/>
            <person name="Monaghan E.L."/>
            <person name="Mun J.H."/>
            <person name="Najar F.Z."/>
            <person name="Nicholson C."/>
            <person name="Noirot C."/>
            <person name="O'Bleness M."/>
            <person name="Paule C.R."/>
            <person name="Poulain J."/>
            <person name="Prion F."/>
            <person name="Qin B."/>
            <person name="Qu C."/>
            <person name="Retzel E.F."/>
            <person name="Riddle C."/>
            <person name="Sallet E."/>
            <person name="Samain S."/>
            <person name="Samson N."/>
            <person name="Sanders I."/>
            <person name="Saurat O."/>
            <person name="Scarpelli C."/>
            <person name="Schiex T."/>
            <person name="Segurens B."/>
            <person name="Severin A.J."/>
            <person name="Sherrier D.J."/>
            <person name="Shi R."/>
            <person name="Sims S."/>
            <person name="Singer S.R."/>
            <person name="Sinharoy S."/>
            <person name="Sterck L."/>
            <person name="Viollet A."/>
            <person name="Wang B.B."/>
            <person name="Wang K."/>
            <person name="Wang M."/>
            <person name="Wang X."/>
            <person name="Warfsmann J."/>
            <person name="Weissenbach J."/>
            <person name="White D.D."/>
            <person name="White J.D."/>
            <person name="Wiley G.B."/>
            <person name="Wincker P."/>
            <person name="Xing Y."/>
            <person name="Yang L."/>
            <person name="Yao Z."/>
            <person name="Ying F."/>
            <person name="Zhai J."/>
            <person name="Zhou L."/>
            <person name="Zuber A."/>
            <person name="Denarie J."/>
            <person name="Dixon R.A."/>
            <person name="May G.D."/>
            <person name="Schwartz D.C."/>
            <person name="Rogers J."/>
            <person name="Quetier F."/>
            <person name="Town C.D."/>
            <person name="Roe B.A."/>
        </authorList>
    </citation>
    <scope>NUCLEOTIDE SEQUENCE [LARGE SCALE GENOMIC DNA]</scope>
    <source>
        <strain evidence="18">A17</strain>
        <strain evidence="20 21">cv. Jemalong A17</strain>
    </source>
</reference>
<dbReference type="InterPro" id="IPR011545">
    <property type="entry name" value="DEAD/DEAH_box_helicase_dom"/>
</dbReference>
<accession>A0A0C3UVV1</accession>
<dbReference type="InterPro" id="IPR004589">
    <property type="entry name" value="DNA_helicase_ATP-dep_RecQ"/>
</dbReference>
<dbReference type="InterPro" id="IPR018982">
    <property type="entry name" value="RQC_domain"/>
</dbReference>
<evidence type="ECO:0000256" key="9">
    <source>
        <dbReference type="ARBA" id="ARBA00023242"/>
    </source>
</evidence>
<dbReference type="eggNOG" id="KOG0351">
    <property type="taxonomic scope" value="Eukaryota"/>
</dbReference>
<dbReference type="CDD" id="cd18794">
    <property type="entry name" value="SF2_C_RecQ"/>
    <property type="match status" value="1"/>
</dbReference>
<dbReference type="InterPro" id="IPR002121">
    <property type="entry name" value="HRDC_dom"/>
</dbReference>
<dbReference type="EC" id="5.6.2.4" evidence="11"/>
<reference evidence="22" key="4">
    <citation type="journal article" date="2018" name="Nat. Plants">
        <title>Whole-genome landscape of Medicago truncatula symbiotic genes.</title>
        <authorList>
            <person name="Pecrix Y."/>
            <person name="Staton S.E."/>
            <person name="Sallet E."/>
            <person name="Lelandais-Briere C."/>
            <person name="Moreau S."/>
            <person name="Carrere S."/>
            <person name="Blein T."/>
            <person name="Jardinaud M.F."/>
            <person name="Latrasse D."/>
            <person name="Zouine M."/>
            <person name="Zahm M."/>
            <person name="Kreplak J."/>
            <person name="Mayjonade B."/>
            <person name="Satge C."/>
            <person name="Perez M."/>
            <person name="Cauet S."/>
            <person name="Marande W."/>
            <person name="Chantry-Darmon C."/>
            <person name="Lopez-Roques C."/>
            <person name="Bouchez O."/>
            <person name="Berard A."/>
            <person name="Debelle F."/>
            <person name="Munos S."/>
            <person name="Bendahmane A."/>
            <person name="Berges H."/>
            <person name="Niebel A."/>
            <person name="Buitink J."/>
            <person name="Frugier F."/>
            <person name="Benhamed M."/>
            <person name="Crespi M."/>
            <person name="Gouzy J."/>
            <person name="Gamas P."/>
        </authorList>
    </citation>
    <scope>NUCLEOTIDE SEQUENCE [LARGE SCALE GENOMIC DNA]</scope>
    <source>
        <strain evidence="22">cv. Jemalong A17</strain>
    </source>
</reference>
<protein>
    <recommendedName>
        <fullName evidence="11">DNA 3'-5' helicase</fullName>
        <ecNumber evidence="11">5.6.2.4</ecNumber>
    </recommendedName>
</protein>
<accession>G7INR2</accession>
<dbReference type="GO" id="GO:0000724">
    <property type="term" value="P:double-strand break repair via homologous recombination"/>
    <property type="evidence" value="ECO:0000318"/>
    <property type="project" value="GO_Central"/>
</dbReference>
<dbReference type="EMBL" id="CM001218">
    <property type="protein sequence ID" value="AES63240.2"/>
    <property type="molecule type" value="Genomic_DNA"/>
</dbReference>
<keyword evidence="3" id="KW-0547">Nucleotide-binding</keyword>
<comment type="subcellular location">
    <subcellularLocation>
        <location evidence="1">Nucleus</location>
    </subcellularLocation>
</comment>
<evidence type="ECO:0000313" key="20">
    <source>
        <dbReference type="EnsemblPlants" id="AES63240"/>
    </source>
</evidence>
<dbReference type="GO" id="GO:0016787">
    <property type="term" value="F:hydrolase activity"/>
    <property type="evidence" value="ECO:0007669"/>
    <property type="project" value="UniProtKB-KW"/>
</dbReference>
<feature type="domain" description="Helicase ATP-binding" evidence="16">
    <location>
        <begin position="417"/>
        <end position="592"/>
    </location>
</feature>
<comment type="catalytic activity">
    <reaction evidence="10">
        <text>Couples ATP hydrolysis with the unwinding of duplex DNA by translocating in the 3'-5' direction.</text>
        <dbReference type="EC" id="5.6.2.4"/>
    </reaction>
</comment>
<dbReference type="SMART" id="SM00341">
    <property type="entry name" value="HRDC"/>
    <property type="match status" value="1"/>
</dbReference>
<feature type="domain" description="HRDC" evidence="15">
    <location>
        <begin position="976"/>
        <end position="1058"/>
    </location>
</feature>
<dbReference type="PROSITE" id="PS51192">
    <property type="entry name" value="HELICASE_ATP_BIND_1"/>
    <property type="match status" value="1"/>
</dbReference>
<dbReference type="InterPro" id="IPR027417">
    <property type="entry name" value="P-loop_NTPase"/>
</dbReference>
<dbReference type="InterPro" id="IPR001763">
    <property type="entry name" value="Rhodanese-like_dom"/>
</dbReference>
<keyword evidence="21" id="KW-1185">Reference proteome</keyword>
<dbReference type="OrthoDB" id="10261556at2759"/>
<evidence type="ECO:0000259" key="17">
    <source>
        <dbReference type="PROSITE" id="PS51194"/>
    </source>
</evidence>
<dbReference type="PROSITE" id="PS50967">
    <property type="entry name" value="HRDC"/>
    <property type="match status" value="1"/>
</dbReference>
<dbReference type="GO" id="GO:0009378">
    <property type="term" value="F:four-way junction helicase activity"/>
    <property type="evidence" value="ECO:0000318"/>
    <property type="project" value="GO_Central"/>
</dbReference>
<dbReference type="GO" id="GO:0070417">
    <property type="term" value="P:cellular response to cold"/>
    <property type="evidence" value="ECO:0007669"/>
    <property type="project" value="UniProtKB-ARBA"/>
</dbReference>
<organism evidence="18 21">
    <name type="scientific">Medicago truncatula</name>
    <name type="common">Barrel medic</name>
    <name type="synonym">Medicago tribuloides</name>
    <dbReference type="NCBI Taxonomy" id="3880"/>
    <lineage>
        <taxon>Eukaryota</taxon>
        <taxon>Viridiplantae</taxon>
        <taxon>Streptophyta</taxon>
        <taxon>Embryophyta</taxon>
        <taxon>Tracheophyta</taxon>
        <taxon>Spermatophyta</taxon>
        <taxon>Magnoliopsida</taxon>
        <taxon>eudicotyledons</taxon>
        <taxon>Gunneridae</taxon>
        <taxon>Pentapetalae</taxon>
        <taxon>rosids</taxon>
        <taxon>fabids</taxon>
        <taxon>Fabales</taxon>
        <taxon>Fabaceae</taxon>
        <taxon>Papilionoideae</taxon>
        <taxon>50 kb inversion clade</taxon>
        <taxon>NPAAA clade</taxon>
        <taxon>Hologalegina</taxon>
        <taxon>IRL clade</taxon>
        <taxon>Trifolieae</taxon>
        <taxon>Medicago</taxon>
    </lineage>
</organism>
<evidence type="ECO:0000256" key="12">
    <source>
        <dbReference type="SAM" id="Coils"/>
    </source>
</evidence>
<dbReference type="GO" id="GO:0005694">
    <property type="term" value="C:chromosome"/>
    <property type="evidence" value="ECO:0000318"/>
    <property type="project" value="GO_Central"/>
</dbReference>
<keyword evidence="5 18" id="KW-0347">Helicase</keyword>
<evidence type="ECO:0000259" key="15">
    <source>
        <dbReference type="PROSITE" id="PS50967"/>
    </source>
</evidence>
<evidence type="ECO:0000256" key="6">
    <source>
        <dbReference type="ARBA" id="ARBA00022840"/>
    </source>
</evidence>
<dbReference type="Proteomes" id="UP000265566">
    <property type="component" value="Chromosome 2"/>
</dbReference>
<dbReference type="GO" id="GO:0005737">
    <property type="term" value="C:cytoplasm"/>
    <property type="evidence" value="ECO:0000318"/>
    <property type="project" value="GO_Central"/>
</dbReference>
<dbReference type="PANTHER" id="PTHR13710:SF156">
    <property type="entry name" value="ATP-DEPENDENT DNA HELICASE Q-LIKE 4B"/>
    <property type="match status" value="1"/>
</dbReference>
<name>G7INR2_MEDTR</name>
<evidence type="ECO:0000256" key="7">
    <source>
        <dbReference type="ARBA" id="ARBA00023125"/>
    </source>
</evidence>
<evidence type="ECO:0000259" key="14">
    <source>
        <dbReference type="PROSITE" id="PS50206"/>
    </source>
</evidence>
<dbReference type="Pfam" id="PF09382">
    <property type="entry name" value="RQC"/>
    <property type="match status" value="1"/>
</dbReference>
<evidence type="ECO:0000256" key="1">
    <source>
        <dbReference type="ARBA" id="ARBA00004123"/>
    </source>
</evidence>
<dbReference type="SMART" id="SM00956">
    <property type="entry name" value="RQC"/>
    <property type="match status" value="1"/>
</dbReference>
<sequence>MQQQQRQSNSVQIPQHNWLKHVNSHNNFSSQPQFLTSNFLFTLPTNKPIDRAATTTSIVRQGQNVQSSQRAQVDKAWSALSRLQLSSRSYVPIGKSVKVTPQFHENRTTTSFQGSYENNKLNHPDVAATPTVINHTSRVVDSLVNNHTKYTGQTNESTKCVADTINIDDDDILESMDLDQIVEKYQSTCTPQPPMSKFPPFTPTADKDNFAGQGDTFLPPELCLNCIHGYKLGICPEAASHLQEFKDNLIAISNELIDNVENLSSVQIAKLRQDRSQLNNQIQQLEKYIHSSNLEEERQKSNFVTSMAPPTSFVYETPQRNVISSGPVISSGLNRYDDQVYMDYGTYGTSYQSSCGMPSGPVEREPFIPKIIEVNYIEGSGDKRWSSRDFSWTKELEVNNKKVFGNHSFRPNQREVINATMSGCDVFVLMPTGGGKSLTYQLPALINPGITLVISPLVSLIQDQIMHLLQANIPAAYLSANLEWAEQQEILRELNSDYCKYKLLYVTPEKVARSDVLLRQLESLHGRELLSRIVIDEAHCVSQWGHDFRPDYQGLGVLKQKFPNTPVLALTATATASVKEDVVQALGLVNCVVFRQSFNRPNLWYSVVPKTKKCLEDIDKFIRENHFDECGIIYCLSRMDCEKVAEKLQECGHKCAFYHGSMDPDQRAHVQRQWSKDEINIICATVAFGMGINKPDVRFVIHHSLPKSVEGYHQECGRAGRDGQRSSCVLYYSYSDYIRVKHMLSVGAVEQSNMTSGYSRFNATNSGRLLETNTENLLRMVSYCENDVDCRRLIQLVHFGEKFDSSNCHKTCDNCVKITSFVEKDVTEIAKQLVELVKLTGQKVSASHILEVYRGSLSQMVKKHRHETVRLHGAGKHLAKGEASRILHHLVVEDFIAEVVKKSDFYGSVSSVLKVNEQKVRNMLFGGQRIILRFPSSVKASKPGKCDSISAKGSLASAKLNLPIDIPDQPETEIDLDLSAKLYTALRMLRTTLCREAGEGVMAHHIFGNATLQQISKKLPRTKEELLDINGISKTKVSKYGDRLLETIAKTINEYYNTDKNSSGSKGSVDSAKRRREANRTPDSNGEDDDALIKSTGRSKKRTVKRQIKKAEIYESEEEDYYHGCLDEDLDCIDIDNVVLDKLTGTNAAGRVLPQWTAS</sequence>
<dbReference type="CDD" id="cd17920">
    <property type="entry name" value="DEXHc_RecQ"/>
    <property type="match status" value="1"/>
</dbReference>
<dbReference type="InterPro" id="IPR014001">
    <property type="entry name" value="Helicase_ATP-bd"/>
</dbReference>
<comment type="similarity">
    <text evidence="2">Belongs to the helicase family. RecQ subfamily.</text>
</comment>
<evidence type="ECO:0000256" key="4">
    <source>
        <dbReference type="ARBA" id="ARBA00022801"/>
    </source>
</evidence>
<evidence type="ECO:0000259" key="16">
    <source>
        <dbReference type="PROSITE" id="PS51192"/>
    </source>
</evidence>
<keyword evidence="4 19" id="KW-0378">Hydrolase</keyword>
<dbReference type="NCBIfam" id="TIGR00614">
    <property type="entry name" value="recQ_fam"/>
    <property type="match status" value="1"/>
</dbReference>
<dbReference type="Gene3D" id="1.10.10.10">
    <property type="entry name" value="Winged helix-like DNA-binding domain superfamily/Winged helix DNA-binding domain"/>
    <property type="match status" value="1"/>
</dbReference>
<dbReference type="EMBL" id="PSQE01000002">
    <property type="protein sequence ID" value="RHN71501.1"/>
    <property type="molecule type" value="Genomic_DNA"/>
</dbReference>
<feature type="coiled-coil region" evidence="12">
    <location>
        <begin position="268"/>
        <end position="295"/>
    </location>
</feature>
<dbReference type="Pfam" id="PF16124">
    <property type="entry name" value="RecQ_Zn_bind"/>
    <property type="match status" value="1"/>
</dbReference>
<dbReference type="GO" id="GO:0005634">
    <property type="term" value="C:nucleus"/>
    <property type="evidence" value="ECO:0000318"/>
    <property type="project" value="GO_Central"/>
</dbReference>
<reference evidence="18 21" key="2">
    <citation type="journal article" date="2014" name="BMC Genomics">
        <title>An improved genome release (version Mt4.0) for the model legume Medicago truncatula.</title>
        <authorList>
            <person name="Tang H."/>
            <person name="Krishnakumar V."/>
            <person name="Bidwell S."/>
            <person name="Rosen B."/>
            <person name="Chan A."/>
            <person name="Zhou S."/>
            <person name="Gentzbittel L."/>
            <person name="Childs K.L."/>
            <person name="Yandell M."/>
            <person name="Gundlach H."/>
            <person name="Mayer K.F."/>
            <person name="Schwartz D.C."/>
            <person name="Town C.D."/>
        </authorList>
    </citation>
    <scope>GENOME REANNOTATION</scope>
    <source>
        <strain evidence="20 21">cv. Jemalong A17</strain>
    </source>
</reference>
<dbReference type="AlphaFoldDB" id="G7INR2"/>
<reference evidence="20" key="3">
    <citation type="submission" date="2015-04" db="UniProtKB">
        <authorList>
            <consortium name="EnsemblPlants"/>
        </authorList>
    </citation>
    <scope>IDENTIFICATION</scope>
    <source>
        <strain evidence="20">cv. Jemalong A17</strain>
    </source>
</reference>
<dbReference type="STRING" id="3880.G7INR2"/>
<evidence type="ECO:0000256" key="2">
    <source>
        <dbReference type="ARBA" id="ARBA00005446"/>
    </source>
</evidence>
<dbReference type="EnsemblPlants" id="AES63240">
    <property type="protein sequence ID" value="AES63240"/>
    <property type="gene ID" value="MTR_2g006440"/>
</dbReference>
<dbReference type="InterPro" id="IPR036388">
    <property type="entry name" value="WH-like_DNA-bd_sf"/>
</dbReference>
<proteinExistence type="inferred from homology"/>
<gene>
    <name evidence="20" type="primary">11419769</name>
    <name evidence="18" type="ordered locus">MTR_2g006440</name>
    <name evidence="19" type="ORF">MtrunA17_Chr2g0277541</name>
</gene>
<dbReference type="Gene3D" id="3.40.50.300">
    <property type="entry name" value="P-loop containing nucleotide triphosphate hydrolases"/>
    <property type="match status" value="2"/>
</dbReference>
<evidence type="ECO:0000313" key="18">
    <source>
        <dbReference type="EMBL" id="AES63240.2"/>
    </source>
</evidence>
<dbReference type="GO" id="GO:0005524">
    <property type="term" value="F:ATP binding"/>
    <property type="evidence" value="ECO:0007669"/>
    <property type="project" value="UniProtKB-KW"/>
</dbReference>
<keyword evidence="9" id="KW-0539">Nucleus</keyword>
<dbReference type="InterPro" id="IPR010997">
    <property type="entry name" value="HRDC-like_sf"/>
</dbReference>
<feature type="domain" description="Helicase C-terminal" evidence="17">
    <location>
        <begin position="617"/>
        <end position="778"/>
    </location>
</feature>
<dbReference type="GO" id="GO:0003677">
    <property type="term" value="F:DNA binding"/>
    <property type="evidence" value="ECO:0007669"/>
    <property type="project" value="UniProtKB-KW"/>
</dbReference>
<dbReference type="Pfam" id="PF00270">
    <property type="entry name" value="DEAD"/>
    <property type="match status" value="1"/>
</dbReference>
<dbReference type="PROSITE" id="PS00690">
    <property type="entry name" value="DEAH_ATP_HELICASE"/>
    <property type="match status" value="1"/>
</dbReference>
<dbReference type="InterPro" id="IPR044876">
    <property type="entry name" value="HRDC_dom_sf"/>
</dbReference>
<evidence type="ECO:0000256" key="11">
    <source>
        <dbReference type="ARBA" id="ARBA00034808"/>
    </source>
</evidence>
<dbReference type="Proteomes" id="UP000002051">
    <property type="component" value="Chromosome 2"/>
</dbReference>
<dbReference type="FunFam" id="3.40.50.300:FF:000296">
    <property type="entry name" value="ATP-dependent DNA helicase RecQ"/>
    <property type="match status" value="1"/>
</dbReference>
<reference evidence="19" key="5">
    <citation type="journal article" date="2018" name="Nat. Plants">
        <title>Whole-genome landscape of Medicago truncatula symbiotic genes.</title>
        <authorList>
            <person name="Pecrix Y."/>
            <person name="Gamas P."/>
            <person name="Carrere S."/>
        </authorList>
    </citation>
    <scope>NUCLEOTIDE SEQUENCE</scope>
    <source>
        <tissue evidence="19">Leaves</tissue>
    </source>
</reference>
<dbReference type="GO" id="GO:0006260">
    <property type="term" value="P:DNA replication"/>
    <property type="evidence" value="ECO:0000318"/>
    <property type="project" value="GO_Central"/>
</dbReference>
<keyword evidence="8" id="KW-0413">Isomerase</keyword>
<dbReference type="KEGG" id="mtr:11419769"/>
<dbReference type="FunFam" id="3.40.50.300:FF:000340">
    <property type="entry name" value="Bloom syndrome, RecQ helicase"/>
    <property type="match status" value="1"/>
</dbReference>
<dbReference type="GO" id="GO:0043138">
    <property type="term" value="F:3'-5' DNA helicase activity"/>
    <property type="evidence" value="ECO:0000318"/>
    <property type="project" value="GO_Central"/>
</dbReference>
<dbReference type="InterPro" id="IPR001650">
    <property type="entry name" value="Helicase_C-like"/>
</dbReference>
<dbReference type="SUPFAM" id="SSF47819">
    <property type="entry name" value="HRDC-like"/>
    <property type="match status" value="1"/>
</dbReference>
<dbReference type="Gene3D" id="1.10.150.80">
    <property type="entry name" value="HRDC domain"/>
    <property type="match status" value="1"/>
</dbReference>
<keyword evidence="12" id="KW-0175">Coiled coil</keyword>
<dbReference type="InterPro" id="IPR032284">
    <property type="entry name" value="RecQ_Zn-bd"/>
</dbReference>
<dbReference type="PaxDb" id="3880-AES63240"/>
<dbReference type="HOGENOM" id="CLU_001103_0_0_1"/>
<evidence type="ECO:0000256" key="3">
    <source>
        <dbReference type="ARBA" id="ARBA00022741"/>
    </source>
</evidence>
<dbReference type="InterPro" id="IPR002464">
    <property type="entry name" value="DNA/RNA_helicase_DEAH_CS"/>
</dbReference>
<evidence type="ECO:0000313" key="21">
    <source>
        <dbReference type="Proteomes" id="UP000002051"/>
    </source>
</evidence>
<dbReference type="PROSITE" id="PS51194">
    <property type="entry name" value="HELICASE_CTER"/>
    <property type="match status" value="1"/>
</dbReference>
<evidence type="ECO:0000256" key="13">
    <source>
        <dbReference type="SAM" id="MobiDB-lite"/>
    </source>
</evidence>
<evidence type="ECO:0000313" key="19">
    <source>
        <dbReference type="EMBL" id="RHN71501.1"/>
    </source>
</evidence>
<evidence type="ECO:0000256" key="5">
    <source>
        <dbReference type="ARBA" id="ARBA00022806"/>
    </source>
</evidence>
<feature type="region of interest" description="Disordered" evidence="13">
    <location>
        <begin position="1057"/>
        <end position="1098"/>
    </location>
</feature>
<dbReference type="PANTHER" id="PTHR13710">
    <property type="entry name" value="DNA HELICASE RECQ FAMILY MEMBER"/>
    <property type="match status" value="1"/>
</dbReference>
<dbReference type="Gramene" id="rna7108">
    <property type="protein sequence ID" value="RHN71501.1"/>
    <property type="gene ID" value="gene7108"/>
</dbReference>
<evidence type="ECO:0000313" key="22">
    <source>
        <dbReference type="Proteomes" id="UP000265566"/>
    </source>
</evidence>
<dbReference type="PROSITE" id="PS50206">
    <property type="entry name" value="RHODANESE_3"/>
    <property type="match status" value="1"/>
</dbReference>
<evidence type="ECO:0000256" key="10">
    <source>
        <dbReference type="ARBA" id="ARBA00034617"/>
    </source>
</evidence>
<keyword evidence="6" id="KW-0067">ATP-binding</keyword>
<dbReference type="Pfam" id="PF00271">
    <property type="entry name" value="Helicase_C"/>
    <property type="match status" value="1"/>
</dbReference>
<keyword evidence="7" id="KW-0238">DNA-binding</keyword>
<feature type="domain" description="Rhodanese" evidence="14">
    <location>
        <begin position="632"/>
        <end position="674"/>
    </location>
</feature>
<feature type="compositionally biased region" description="Polar residues" evidence="13">
    <location>
        <begin position="1057"/>
        <end position="1068"/>
    </location>
</feature>
<evidence type="ECO:0000256" key="8">
    <source>
        <dbReference type="ARBA" id="ARBA00023235"/>
    </source>
</evidence>
<dbReference type="Pfam" id="PF00570">
    <property type="entry name" value="HRDC"/>
    <property type="match status" value="1"/>
</dbReference>
<dbReference type="SUPFAM" id="SSF52540">
    <property type="entry name" value="P-loop containing nucleoside triphosphate hydrolases"/>
    <property type="match status" value="2"/>
</dbReference>
<dbReference type="SMART" id="SM00487">
    <property type="entry name" value="DEXDc"/>
    <property type="match status" value="1"/>
</dbReference>